<dbReference type="PANTHER" id="PTHR10587">
    <property type="entry name" value="GLYCOSYL TRANSFERASE-RELATED"/>
    <property type="match status" value="1"/>
</dbReference>
<dbReference type="GO" id="GO:0005975">
    <property type="term" value="P:carbohydrate metabolic process"/>
    <property type="evidence" value="ECO:0007669"/>
    <property type="project" value="InterPro"/>
</dbReference>
<dbReference type="Gene3D" id="3.20.20.370">
    <property type="entry name" value="Glycoside hydrolase/deacetylase"/>
    <property type="match status" value="1"/>
</dbReference>
<evidence type="ECO:0000313" key="7">
    <source>
        <dbReference type="Proteomes" id="UP000005950"/>
    </source>
</evidence>
<keyword evidence="4" id="KW-1133">Transmembrane helix</keyword>
<proteinExistence type="predicted"/>
<keyword evidence="4" id="KW-0472">Membrane</keyword>
<evidence type="ECO:0000313" key="6">
    <source>
        <dbReference type="EMBL" id="EEF68930.1"/>
    </source>
</evidence>
<accession>B9Y517</accession>
<protein>
    <submittedName>
        <fullName evidence="6">Polysaccharide deacetylase</fullName>
    </submittedName>
</protein>
<evidence type="ECO:0000256" key="2">
    <source>
        <dbReference type="ARBA" id="ARBA00022801"/>
    </source>
</evidence>
<dbReference type="GO" id="GO:0046872">
    <property type="term" value="F:metal ion binding"/>
    <property type="evidence" value="ECO:0007669"/>
    <property type="project" value="UniProtKB-KW"/>
</dbReference>
<dbReference type="OrthoDB" id="9812065at2"/>
<dbReference type="GO" id="GO:0016810">
    <property type="term" value="F:hydrolase activity, acting on carbon-nitrogen (but not peptide) bonds"/>
    <property type="evidence" value="ECO:0007669"/>
    <property type="project" value="InterPro"/>
</dbReference>
<dbReference type="InterPro" id="IPR050248">
    <property type="entry name" value="Polysacc_deacetylase_ArnD"/>
</dbReference>
<dbReference type="HOGENOM" id="CLU_037608_3_0_9"/>
<reference evidence="6 7" key="1">
    <citation type="submission" date="2008-12" db="EMBL/GenBank/DDBJ databases">
        <authorList>
            <person name="Fulton L."/>
            <person name="Clifton S."/>
            <person name="Fulton B."/>
            <person name="Xu J."/>
            <person name="Minx P."/>
            <person name="Pepin K.H."/>
            <person name="Johnson M."/>
            <person name="Bhonagiri V."/>
            <person name="Nash W.E."/>
            <person name="Mardis E.R."/>
            <person name="Wilson R.K."/>
        </authorList>
    </citation>
    <scope>NUCLEOTIDE SEQUENCE [LARGE SCALE GENOMIC DNA]</scope>
    <source>
        <strain evidence="6 7">DSM 12042</strain>
    </source>
</reference>
<organism evidence="6 7">
    <name type="scientific">Holdemania filiformis DSM 12042</name>
    <dbReference type="NCBI Taxonomy" id="545696"/>
    <lineage>
        <taxon>Bacteria</taxon>
        <taxon>Bacillati</taxon>
        <taxon>Bacillota</taxon>
        <taxon>Erysipelotrichia</taxon>
        <taxon>Erysipelotrichales</taxon>
        <taxon>Erysipelotrichaceae</taxon>
        <taxon>Holdemania</taxon>
    </lineage>
</organism>
<dbReference type="Proteomes" id="UP000005950">
    <property type="component" value="Unassembled WGS sequence"/>
</dbReference>
<dbReference type="PANTHER" id="PTHR10587:SF133">
    <property type="entry name" value="CHITIN DEACETYLASE 1-RELATED"/>
    <property type="match status" value="1"/>
</dbReference>
<dbReference type="PROSITE" id="PS51677">
    <property type="entry name" value="NODB"/>
    <property type="match status" value="1"/>
</dbReference>
<feature type="transmembrane region" description="Helical" evidence="4">
    <location>
        <begin position="20"/>
        <end position="38"/>
    </location>
</feature>
<dbReference type="GO" id="GO:0016020">
    <property type="term" value="C:membrane"/>
    <property type="evidence" value="ECO:0007669"/>
    <property type="project" value="TreeGrafter"/>
</dbReference>
<reference evidence="6 7" key="2">
    <citation type="submission" date="2009-02" db="EMBL/GenBank/DDBJ databases">
        <title>Draft genome sequence of Holdemania filiformis DSM 12042.</title>
        <authorList>
            <person name="Sudarsanam P."/>
            <person name="Ley R."/>
            <person name="Guruge J."/>
            <person name="Turnbaugh P.J."/>
            <person name="Mahowald M."/>
            <person name="Liep D."/>
            <person name="Gordon J."/>
        </authorList>
    </citation>
    <scope>NUCLEOTIDE SEQUENCE [LARGE SCALE GENOMIC DNA]</scope>
    <source>
        <strain evidence="6 7">DSM 12042</strain>
    </source>
</reference>
<dbReference type="eggNOG" id="COG0726">
    <property type="taxonomic scope" value="Bacteria"/>
</dbReference>
<evidence type="ECO:0000256" key="1">
    <source>
        <dbReference type="ARBA" id="ARBA00022723"/>
    </source>
</evidence>
<sequence>MQAEIKKTSDGRLRFRWVKILLILVGLSAPLSVLLFPFPQRAPKNKQPDFLEAEDRQLDQTLHEKQNAVEIVVFYPQEPQTIQSAAKKQAEQLMNTLTAEYVQPSELSAARQEDPDPLLIKADYHTEALAQNTVSVVYLIQKKVGDHIEEERWGYLLDQQTGALVGADRAFDQTGLNRISALFRDAMKNQEATHSLAYSLPMIEATSPIPENFSQFYYADDRLTFFLKLPEGMAISTETEEPKEDGQASGDEMQDSSDNGIERTNPAMSGQEMFFQESQNQLRWSVNRTQLGSHFLLKPAEDREDLFIPPRTIDPDQPMVALTFDDGPHPKNTPRILETLRTYDGASTFFMVGTNVERYPDVVRQVAESGSEIASHTYDHPNLTKLSGDRLNYQLSRVNELIGELTDQQVSVKTLRPPYGAVSEQVREAADTPLILWSMDTLDWKTRDAQKTISYVLEQVEDGDIILMHDIHAESADAAVAIIPQLTAMGYQLVTVQELMQAKGLEMLPGQKIFSGNPDTYGSSVMLTDQ</sequence>
<comment type="caution">
    <text evidence="6">The sequence shown here is derived from an EMBL/GenBank/DDBJ whole genome shotgun (WGS) entry which is preliminary data.</text>
</comment>
<keyword evidence="1" id="KW-0479">Metal-binding</keyword>
<keyword evidence="2" id="KW-0378">Hydrolase</keyword>
<dbReference type="Pfam" id="PF01522">
    <property type="entry name" value="Polysacc_deac_1"/>
    <property type="match status" value="1"/>
</dbReference>
<dbReference type="CDD" id="cd10954">
    <property type="entry name" value="CE4_CtAXE_like"/>
    <property type="match status" value="1"/>
</dbReference>
<name>B9Y517_9FIRM</name>
<dbReference type="STRING" id="545696.HOLDEFILI_00898"/>
<dbReference type="EMBL" id="ACCF01000054">
    <property type="protein sequence ID" value="EEF68930.1"/>
    <property type="molecule type" value="Genomic_DNA"/>
</dbReference>
<evidence type="ECO:0000256" key="4">
    <source>
        <dbReference type="SAM" id="Phobius"/>
    </source>
</evidence>
<dbReference type="InterPro" id="IPR002509">
    <property type="entry name" value="NODB_dom"/>
</dbReference>
<gene>
    <name evidence="6" type="ORF">HOLDEFILI_00898</name>
</gene>
<evidence type="ECO:0000256" key="3">
    <source>
        <dbReference type="SAM" id="MobiDB-lite"/>
    </source>
</evidence>
<keyword evidence="4" id="KW-0812">Transmembrane</keyword>
<feature type="region of interest" description="Disordered" evidence="3">
    <location>
        <begin position="238"/>
        <end position="266"/>
    </location>
</feature>
<dbReference type="InterPro" id="IPR011330">
    <property type="entry name" value="Glyco_hydro/deAcase_b/a-brl"/>
</dbReference>
<evidence type="ECO:0000259" key="5">
    <source>
        <dbReference type="PROSITE" id="PS51677"/>
    </source>
</evidence>
<dbReference type="AlphaFoldDB" id="B9Y517"/>
<feature type="domain" description="NodB homology" evidence="5">
    <location>
        <begin position="318"/>
        <end position="494"/>
    </location>
</feature>
<dbReference type="SUPFAM" id="SSF88713">
    <property type="entry name" value="Glycoside hydrolase/deacetylase"/>
    <property type="match status" value="1"/>
</dbReference>